<reference evidence="8 9" key="1">
    <citation type="submission" date="2019-01" db="EMBL/GenBank/DDBJ databases">
        <title>A draft genome assembly of the solar-powered sea slug Elysia chlorotica.</title>
        <authorList>
            <person name="Cai H."/>
            <person name="Li Q."/>
            <person name="Fang X."/>
            <person name="Li J."/>
            <person name="Curtis N.E."/>
            <person name="Altenburger A."/>
            <person name="Shibata T."/>
            <person name="Feng M."/>
            <person name="Maeda T."/>
            <person name="Schwartz J.A."/>
            <person name="Shigenobu S."/>
            <person name="Lundholm N."/>
            <person name="Nishiyama T."/>
            <person name="Yang H."/>
            <person name="Hasebe M."/>
            <person name="Li S."/>
            <person name="Pierce S.K."/>
            <person name="Wang J."/>
        </authorList>
    </citation>
    <scope>NUCLEOTIDE SEQUENCE [LARGE SCALE GENOMIC DNA]</scope>
    <source>
        <strain evidence="8">EC2010</strain>
        <tissue evidence="8">Whole organism of an adult</tissue>
    </source>
</reference>
<feature type="region of interest" description="Disordered" evidence="6">
    <location>
        <begin position="173"/>
        <end position="275"/>
    </location>
</feature>
<dbReference type="OrthoDB" id="26525at2759"/>
<feature type="compositionally biased region" description="Basic and acidic residues" evidence="6">
    <location>
        <begin position="188"/>
        <end position="201"/>
    </location>
</feature>
<dbReference type="GO" id="GO:1903569">
    <property type="term" value="P:positive regulation of protein localization to ciliary membrane"/>
    <property type="evidence" value="ECO:0007669"/>
    <property type="project" value="TreeGrafter"/>
</dbReference>
<dbReference type="SMART" id="SM00054">
    <property type="entry name" value="EFh"/>
    <property type="match status" value="3"/>
</dbReference>
<dbReference type="PROSITE" id="PS50222">
    <property type="entry name" value="EF_HAND_2"/>
    <property type="match status" value="3"/>
</dbReference>
<sequence>MSVQRRSSRPSSAASHSSRVSGSAQSDYELKLECKAAFLGRYDDLKEEVSSKEDLTILLQQTGRNPSSKVITRYWINDTDGMTFEDFVEICRREPVTSEDDLMKAFRKIDLNGDGYISLDELYKIMTTRGEKMSRAEVKEMIDEVDDNKDGRLDYREFAKMVVSTTEDFKKMSLKEMERKEKRKAKRRDGDTTPRKDKDEQLSLGSQLSVRSSASDNKRSRRNSRVSSHSRRNAPEDNDGEEDELTRPSPRGRRDSRPKSAGKGGRSAEPPNLREWSAVNSKGTFFLDEDGSVISHVFSLTLTEGSDVWLTIQPLKIGEAGESLDGTVIDTALLVLNEDDNSFVAFTENKDSRGRYSLRCSLSQGSYLLLPFTTGCRLRPRRDTSTKEAKLITKDKEGKIIITRAFRKALEEIFDMADLDGNGFLSRDEFNWFNQRTSGEDIADDEWQVVEDNIELEQGEITRAGFIKLNEMEADDNEGDTDDLWITVTGMGFNKSLIIDEACPFIVKVHTQDCYDPDLRVVALENSRDKINAALCDFVISKGEPSKVRGMKDLTMYQYINDHRAIIVLENKSKSRVKVELDCSKRRNLVSHTGSLVSAITVPGQTSVVGHNLLPLDDRAEFSVVCEESILK</sequence>
<evidence type="ECO:0000313" key="8">
    <source>
        <dbReference type="EMBL" id="RUS84254.1"/>
    </source>
</evidence>
<dbReference type="STRING" id="188477.A0A3S1HQP1"/>
<comment type="caution">
    <text evidence="8">The sequence shown here is derived from an EMBL/GenBank/DDBJ whole genome shotgun (WGS) entry which is preliminary data.</text>
</comment>
<feature type="domain" description="EF-hand" evidence="7">
    <location>
        <begin position="405"/>
        <end position="440"/>
    </location>
</feature>
<proteinExistence type="predicted"/>
<organism evidence="8 9">
    <name type="scientific">Elysia chlorotica</name>
    <name type="common">Eastern emerald elysia</name>
    <name type="synonym">Sea slug</name>
    <dbReference type="NCBI Taxonomy" id="188477"/>
    <lineage>
        <taxon>Eukaryota</taxon>
        <taxon>Metazoa</taxon>
        <taxon>Spiralia</taxon>
        <taxon>Lophotrochozoa</taxon>
        <taxon>Mollusca</taxon>
        <taxon>Gastropoda</taxon>
        <taxon>Heterobranchia</taxon>
        <taxon>Euthyneura</taxon>
        <taxon>Panpulmonata</taxon>
        <taxon>Sacoglossa</taxon>
        <taxon>Placobranchoidea</taxon>
        <taxon>Plakobranchidae</taxon>
        <taxon>Elysia</taxon>
    </lineage>
</organism>
<accession>A0A3S1HQP1</accession>
<dbReference type="PROSITE" id="PS00018">
    <property type="entry name" value="EF_HAND_1"/>
    <property type="match status" value="3"/>
</dbReference>
<dbReference type="Gene3D" id="1.10.238.10">
    <property type="entry name" value="EF-hand"/>
    <property type="match status" value="2"/>
</dbReference>
<dbReference type="GO" id="GO:0060170">
    <property type="term" value="C:ciliary membrane"/>
    <property type="evidence" value="ECO:0007669"/>
    <property type="project" value="TreeGrafter"/>
</dbReference>
<evidence type="ECO:0000256" key="3">
    <source>
        <dbReference type="ARBA" id="ARBA00022737"/>
    </source>
</evidence>
<dbReference type="PANTHER" id="PTHR46819">
    <property type="entry name" value="EF-HAND CALCIUM-BINDING DOMAIN-CONTAINING PROTEIN 7"/>
    <property type="match status" value="1"/>
</dbReference>
<keyword evidence="4" id="KW-0106">Calcium</keyword>
<gene>
    <name evidence="8" type="ORF">EGW08_008006</name>
</gene>
<evidence type="ECO:0000256" key="1">
    <source>
        <dbReference type="ARBA" id="ARBA00004370"/>
    </source>
</evidence>
<dbReference type="InterPro" id="IPR002048">
    <property type="entry name" value="EF_hand_dom"/>
</dbReference>
<feature type="domain" description="EF-hand" evidence="7">
    <location>
        <begin position="97"/>
        <end position="132"/>
    </location>
</feature>
<keyword evidence="5" id="KW-0472">Membrane</keyword>
<dbReference type="InterPro" id="IPR011992">
    <property type="entry name" value="EF-hand-dom_pair"/>
</dbReference>
<dbReference type="Pfam" id="PF13499">
    <property type="entry name" value="EF-hand_7"/>
    <property type="match status" value="1"/>
</dbReference>
<name>A0A3S1HQP1_ELYCH</name>
<feature type="region of interest" description="Disordered" evidence="6">
    <location>
        <begin position="1"/>
        <end position="26"/>
    </location>
</feature>
<feature type="compositionally biased region" description="Basic residues" evidence="6">
    <location>
        <begin position="219"/>
        <end position="232"/>
    </location>
</feature>
<dbReference type="AlphaFoldDB" id="A0A3S1HQP1"/>
<dbReference type="FunFam" id="1.10.238.10:FF:000003">
    <property type="entry name" value="Calmodulin A"/>
    <property type="match status" value="1"/>
</dbReference>
<dbReference type="GO" id="GO:0005509">
    <property type="term" value="F:calcium ion binding"/>
    <property type="evidence" value="ECO:0007669"/>
    <property type="project" value="InterPro"/>
</dbReference>
<dbReference type="Pfam" id="PF13202">
    <property type="entry name" value="EF-hand_5"/>
    <property type="match status" value="1"/>
</dbReference>
<dbReference type="EMBL" id="RQTK01000212">
    <property type="protein sequence ID" value="RUS84254.1"/>
    <property type="molecule type" value="Genomic_DNA"/>
</dbReference>
<dbReference type="InterPro" id="IPR018247">
    <property type="entry name" value="EF_Hand_1_Ca_BS"/>
</dbReference>
<dbReference type="PANTHER" id="PTHR46819:SF1">
    <property type="entry name" value="EF-HAND CALCIUM-BINDING DOMAIN-CONTAINING PROTEIN 7"/>
    <property type="match status" value="1"/>
</dbReference>
<dbReference type="InterPro" id="IPR052266">
    <property type="entry name" value="Miro-EF-hand_domain"/>
</dbReference>
<evidence type="ECO:0000256" key="5">
    <source>
        <dbReference type="ARBA" id="ARBA00023136"/>
    </source>
</evidence>
<dbReference type="Proteomes" id="UP000271974">
    <property type="component" value="Unassembled WGS sequence"/>
</dbReference>
<protein>
    <recommendedName>
        <fullName evidence="7">EF-hand domain-containing protein</fullName>
    </recommendedName>
</protein>
<keyword evidence="9" id="KW-1185">Reference proteome</keyword>
<keyword evidence="3" id="KW-0677">Repeat</keyword>
<feature type="domain" description="EF-hand" evidence="7">
    <location>
        <begin position="133"/>
        <end position="168"/>
    </location>
</feature>
<evidence type="ECO:0000256" key="4">
    <source>
        <dbReference type="ARBA" id="ARBA00022837"/>
    </source>
</evidence>
<evidence type="ECO:0000313" key="9">
    <source>
        <dbReference type="Proteomes" id="UP000271974"/>
    </source>
</evidence>
<evidence type="ECO:0000256" key="6">
    <source>
        <dbReference type="SAM" id="MobiDB-lite"/>
    </source>
</evidence>
<comment type="subcellular location">
    <subcellularLocation>
        <location evidence="1">Membrane</location>
    </subcellularLocation>
</comment>
<keyword evidence="2" id="KW-0479">Metal-binding</keyword>
<dbReference type="GO" id="GO:0098797">
    <property type="term" value="C:plasma membrane protein complex"/>
    <property type="evidence" value="ECO:0007669"/>
    <property type="project" value="TreeGrafter"/>
</dbReference>
<dbReference type="CDD" id="cd00051">
    <property type="entry name" value="EFh"/>
    <property type="match status" value="1"/>
</dbReference>
<dbReference type="SUPFAM" id="SSF47473">
    <property type="entry name" value="EF-hand"/>
    <property type="match status" value="2"/>
</dbReference>
<evidence type="ECO:0000259" key="7">
    <source>
        <dbReference type="PROSITE" id="PS50222"/>
    </source>
</evidence>
<evidence type="ECO:0000256" key="2">
    <source>
        <dbReference type="ARBA" id="ARBA00022723"/>
    </source>
</evidence>